<dbReference type="EMBL" id="CAVLEF010000081">
    <property type="protein sequence ID" value="CAK1550238.1"/>
    <property type="molecule type" value="Genomic_DNA"/>
</dbReference>
<feature type="compositionally biased region" description="Polar residues" evidence="2">
    <location>
        <begin position="1611"/>
        <end position="1620"/>
    </location>
</feature>
<dbReference type="PANTHER" id="PTHR11412:SF171">
    <property type="entry name" value="PREGNANCY ZONE PROTEIN-LIKE PROTEIN"/>
    <property type="match status" value="1"/>
</dbReference>
<dbReference type="SUPFAM" id="SSF49410">
    <property type="entry name" value="Alpha-macroglobulin receptor domain"/>
    <property type="match status" value="1"/>
</dbReference>
<dbReference type="Gene3D" id="2.20.130.20">
    <property type="match status" value="1"/>
</dbReference>
<dbReference type="Gene3D" id="2.60.120.1540">
    <property type="match status" value="1"/>
</dbReference>
<dbReference type="InterPro" id="IPR011625">
    <property type="entry name" value="A2M_N_BRD"/>
</dbReference>
<dbReference type="Pfam" id="PF07678">
    <property type="entry name" value="TED_complement"/>
    <property type="match status" value="1"/>
</dbReference>
<dbReference type="Proteomes" id="UP001497472">
    <property type="component" value="Unassembled WGS sequence"/>
</dbReference>
<evidence type="ECO:0000259" key="5">
    <source>
        <dbReference type="SMART" id="SM01361"/>
    </source>
</evidence>
<feature type="region of interest" description="Disordered" evidence="2">
    <location>
        <begin position="1512"/>
        <end position="1578"/>
    </location>
</feature>
<dbReference type="Pfam" id="PF07703">
    <property type="entry name" value="A2M_BRD"/>
    <property type="match status" value="1"/>
</dbReference>
<dbReference type="SUPFAM" id="SSF48239">
    <property type="entry name" value="Terpenoid cyclases/Protein prenyltransferases"/>
    <property type="match status" value="1"/>
</dbReference>
<dbReference type="SMART" id="SM01360">
    <property type="entry name" value="A2M"/>
    <property type="match status" value="1"/>
</dbReference>
<evidence type="ECO:0008006" key="8">
    <source>
        <dbReference type="Google" id="ProtNLM"/>
    </source>
</evidence>
<dbReference type="GO" id="GO:0004866">
    <property type="term" value="F:endopeptidase inhibitor activity"/>
    <property type="evidence" value="ECO:0007669"/>
    <property type="project" value="InterPro"/>
</dbReference>
<evidence type="ECO:0000259" key="4">
    <source>
        <dbReference type="SMART" id="SM01360"/>
    </source>
</evidence>
<dbReference type="InterPro" id="IPR013783">
    <property type="entry name" value="Ig-like_fold"/>
</dbReference>
<dbReference type="Gene3D" id="2.60.40.690">
    <property type="entry name" value="Alpha-macroglobulin, receptor-binding domain"/>
    <property type="match status" value="1"/>
</dbReference>
<name>A0AAV1JNG6_9NEOP</name>
<feature type="domain" description="Alpha-2-macroglobulin bait region" evidence="3">
    <location>
        <begin position="418"/>
        <end position="624"/>
    </location>
</feature>
<reference evidence="6 7" key="1">
    <citation type="submission" date="2023-11" db="EMBL/GenBank/DDBJ databases">
        <authorList>
            <person name="Okamura Y."/>
        </authorList>
    </citation>
    <scope>NUCLEOTIDE SEQUENCE [LARGE SCALE GENOMIC DNA]</scope>
</reference>
<feature type="compositionally biased region" description="Basic and acidic residues" evidence="2">
    <location>
        <begin position="1531"/>
        <end position="1541"/>
    </location>
</feature>
<evidence type="ECO:0000259" key="3">
    <source>
        <dbReference type="SMART" id="SM01359"/>
    </source>
</evidence>
<dbReference type="Gene3D" id="1.50.10.20">
    <property type="match status" value="1"/>
</dbReference>
<dbReference type="InterPro" id="IPR008930">
    <property type="entry name" value="Terpenoid_cyclase/PrenylTrfase"/>
</dbReference>
<dbReference type="PANTHER" id="PTHR11412">
    <property type="entry name" value="MACROGLOBULIN / COMPLEMENT"/>
    <property type="match status" value="1"/>
</dbReference>
<dbReference type="InterPro" id="IPR036595">
    <property type="entry name" value="A-macroglobulin_rcpt-bd_sf"/>
</dbReference>
<feature type="domain" description="Alpha-2-macroglobulin" evidence="4">
    <location>
        <begin position="716"/>
        <end position="805"/>
    </location>
</feature>
<evidence type="ECO:0000313" key="6">
    <source>
        <dbReference type="EMBL" id="CAK1550238.1"/>
    </source>
</evidence>
<keyword evidence="7" id="KW-1185">Reference proteome</keyword>
<dbReference type="Pfam" id="PF07677">
    <property type="entry name" value="A2M_recep"/>
    <property type="match status" value="1"/>
</dbReference>
<proteinExistence type="predicted"/>
<keyword evidence="1" id="KW-1015">Disulfide bond</keyword>
<dbReference type="PROSITE" id="PS00477">
    <property type="entry name" value="ALPHA_2_MACROGLOBULIN"/>
    <property type="match status" value="1"/>
</dbReference>
<dbReference type="InterPro" id="IPR019742">
    <property type="entry name" value="MacrogloblnA2_CS"/>
</dbReference>
<organism evidence="6 7">
    <name type="scientific">Leptosia nina</name>
    <dbReference type="NCBI Taxonomy" id="320188"/>
    <lineage>
        <taxon>Eukaryota</taxon>
        <taxon>Metazoa</taxon>
        <taxon>Ecdysozoa</taxon>
        <taxon>Arthropoda</taxon>
        <taxon>Hexapoda</taxon>
        <taxon>Insecta</taxon>
        <taxon>Pterygota</taxon>
        <taxon>Neoptera</taxon>
        <taxon>Endopterygota</taxon>
        <taxon>Lepidoptera</taxon>
        <taxon>Glossata</taxon>
        <taxon>Ditrysia</taxon>
        <taxon>Papilionoidea</taxon>
        <taxon>Pieridae</taxon>
        <taxon>Pierinae</taxon>
        <taxon>Leptosia</taxon>
    </lineage>
</organism>
<dbReference type="InterPro" id="IPR050473">
    <property type="entry name" value="A2M/Complement_sys"/>
</dbReference>
<dbReference type="Pfam" id="PF00207">
    <property type="entry name" value="A2M"/>
    <property type="match status" value="1"/>
</dbReference>
<dbReference type="SMART" id="SM01359">
    <property type="entry name" value="A2M_N_2"/>
    <property type="match status" value="1"/>
</dbReference>
<sequence>MKWIIVLLVTPVLANYSPQNVTSSPCTDQNHLVLVPGVLTAGGTSRACISRFYPDGPARMLLTLNVEGDSTTATRQLNPGDGGCLDLPVPLHPNTKAELTINIRYPEVGCTWERSIPLRISSGRVMVVHTERSKYRPGDLVRFRMLALKADLTPAHTTIEEVWLEGPRGAWEGSRLAEWSRVRTRQGVGQLQYQLDELSPTGKWTVRARLGDGSQGSAVFSVGNYNLPPFQLTVRHASKILRTSERLVWTVCVRYPWSEAVEGMLVIRIRGAGSSGGIRTATRIKAPRACHRHAAAARRIGLMADSPPDFIIADFSFQEEGTRVWQNTTVVSQVVDNPVTLEFLTKQRTVISSGLPYKLKVKATRWDDKPASNENIRICKSPTTTLDSFSVDNSSCIDSITDDKGIARATCKNSTAKLQLIVSSSTGRAALGPLRAQSTAKTLVPLYVNIDDVEEPLTVHFVVITRGGIIYRWGATTQCPTSSDQILTAARNSNCQNLRNQPGFIGRQPKQSGFNNDSFQNLASNSSAIDMDSLLDGQLLKIMLPIKITHQMCPDSHLVAYFYHKNELISASKHLEMDECFANKVEANWSNRQTAPGSMISLNLSTPGPALCALSVLDTATKWVQTGENIKDLIMKSLRKLISSHRNMTEYDAAGECFFFADDPEQLSSTNLAEMWLATAGVRLLGGTSNYRKKCDSPPALLTADDNVLRSDFSESWLWRLVMVGANGTAMTTARAPDSITRFEASAVCLSRTGVALSQPAVLQVFREFFIHADAPRTLRRGDNTIVRYRLFNYLYEALSVQIQIVTDSHLNVLNEDIEPVCIAGRSSIGRRVQVIAKSPGSARFTIRAITAQSCSNGTAPRYKEIRDEVVVQMEVDPEGVPVQEHKSTMLCGKGVSWSAESKVTWNWSRADIVPGTESVSVWAASDLTGPLLADADALVLLPRGCGEQNMARLATNLLALSQLHPTSPAAYIAKDHIARGFARQLQYAHPSGGFSAFGLSDAVASTWLTAFCVRYLRRAHQTISPNQAIPTVVETAEKWLLSQQMENGCFRNEGQVFHRELKGGLNEDGEVASVTLTAYVITSLIESTLPIPYRVIQNSLSCLRALPPKKAPSKTYAYSIITYAYMRLKRYERNLSQANEALSYKSDKYPSSLGVDEEMREMIGFLKMAKRNGDYVWWESGSLATSIEATGYALLALSECVAELRDTCASDATRATLWLATHANAAGSFVSTQDTLIALEGLSRWSSILPPNSNLAVRAASGVVSKTVTVSSKSKLPEIIKLPVGDINVSVDGVGCALIQATRMYNTLYPDEKQSTFLKVQVDVQTDGVFNCDGNNTCYCPAVVEVCAEWSGSFPEMALLEMSLPGGFGADAELLYRQQLNTDTLLRRIELSSNNGRVTLYLGSRDGSDTVRGGHQCYKIHAVGPKAKTKSAHAKILDYYRPEVNDIQMYTIPEECPPRVSHNSIDPVSSDNLFGAARSINGDILINYDFSFEDIPEGIPLEDPLYDNLSERNEDEEKSTDANEVMITDNSKHDKKDSKENVNTFNEEQKREAGRNNSDIKFAHLNRNNSEEINKQPALINKTYMELKMPEFDEKFQKSNTQGAPDLKKQSISLGTQGPKSKDREATDTFSHFHIIDTDRDLDVPTGVEGPVPSIALPPENFFARSGQRHKDVTRKIYPTNPFIRPFNHEYYYRKTLA</sequence>
<dbReference type="SMART" id="SM01419">
    <property type="entry name" value="Thiol-ester_cl"/>
    <property type="match status" value="1"/>
</dbReference>
<dbReference type="Gene3D" id="2.60.40.1930">
    <property type="match status" value="1"/>
</dbReference>
<dbReference type="SMART" id="SM01361">
    <property type="entry name" value="A2M_recep"/>
    <property type="match status" value="1"/>
</dbReference>
<comment type="caution">
    <text evidence="6">The sequence shown here is derived from an EMBL/GenBank/DDBJ whole genome shotgun (WGS) entry which is preliminary data.</text>
</comment>
<dbReference type="InterPro" id="IPR047565">
    <property type="entry name" value="Alpha-macroglob_thiol-ester_cl"/>
</dbReference>
<gene>
    <name evidence="6" type="ORF">LNINA_LOCUS9475</name>
</gene>
<accession>A0AAV1JNG6</accession>
<protein>
    <recommendedName>
        <fullName evidence="8">Alpha-2-macroglobulin-like protein 1</fullName>
    </recommendedName>
</protein>
<feature type="region of interest" description="Disordered" evidence="2">
    <location>
        <begin position="1598"/>
        <end position="1628"/>
    </location>
</feature>
<dbReference type="InterPro" id="IPR011626">
    <property type="entry name" value="Alpha-macroglobulin_TED"/>
</dbReference>
<evidence type="ECO:0000313" key="7">
    <source>
        <dbReference type="Proteomes" id="UP001497472"/>
    </source>
</evidence>
<dbReference type="InterPro" id="IPR001599">
    <property type="entry name" value="Macroglobln_a2"/>
</dbReference>
<evidence type="ECO:0000256" key="2">
    <source>
        <dbReference type="SAM" id="MobiDB-lite"/>
    </source>
</evidence>
<feature type="domain" description="Alpha-macroglobulin receptor-binding" evidence="5">
    <location>
        <begin position="1356"/>
        <end position="1451"/>
    </location>
</feature>
<dbReference type="Pfam" id="PF01835">
    <property type="entry name" value="MG2"/>
    <property type="match status" value="1"/>
</dbReference>
<evidence type="ECO:0000256" key="1">
    <source>
        <dbReference type="ARBA" id="ARBA00023157"/>
    </source>
</evidence>
<dbReference type="InterPro" id="IPR002890">
    <property type="entry name" value="MG2"/>
</dbReference>
<dbReference type="Gene3D" id="2.60.40.10">
    <property type="entry name" value="Immunoglobulins"/>
    <property type="match status" value="2"/>
</dbReference>
<dbReference type="GO" id="GO:0005615">
    <property type="term" value="C:extracellular space"/>
    <property type="evidence" value="ECO:0007669"/>
    <property type="project" value="InterPro"/>
</dbReference>
<dbReference type="InterPro" id="IPR009048">
    <property type="entry name" value="A-macroglobulin_rcpt-bd"/>
</dbReference>